<organism evidence="2 3">
    <name type="scientific">Streptomyces albospinus</name>
    <dbReference type="NCBI Taxonomy" id="285515"/>
    <lineage>
        <taxon>Bacteria</taxon>
        <taxon>Bacillati</taxon>
        <taxon>Actinomycetota</taxon>
        <taxon>Actinomycetes</taxon>
        <taxon>Kitasatosporales</taxon>
        <taxon>Streptomycetaceae</taxon>
        <taxon>Streptomyces</taxon>
    </lineage>
</organism>
<gene>
    <name evidence="2" type="ORF">GCM10010211_25740</name>
</gene>
<accession>A0ABQ2V040</accession>
<evidence type="ECO:0000256" key="1">
    <source>
        <dbReference type="SAM" id="SignalP"/>
    </source>
</evidence>
<evidence type="ECO:0000313" key="2">
    <source>
        <dbReference type="EMBL" id="GGU59645.1"/>
    </source>
</evidence>
<feature type="signal peptide" evidence="1">
    <location>
        <begin position="1"/>
        <end position="24"/>
    </location>
</feature>
<keyword evidence="3" id="KW-1185">Reference proteome</keyword>
<proteinExistence type="predicted"/>
<keyword evidence="1" id="KW-0732">Signal</keyword>
<sequence>MRLFRPITLGLTGFALVVTLPASAALAAGGAFGWVGPGGKSYFVKNLPDKRCLDMRQEARGARNGTKQPLRIYAGKHCTGPATRLAPGASAPSGTRFASVVLNPR</sequence>
<name>A0ABQ2V040_9ACTN</name>
<dbReference type="EMBL" id="BMRP01000007">
    <property type="protein sequence ID" value="GGU59645.1"/>
    <property type="molecule type" value="Genomic_DNA"/>
</dbReference>
<comment type="caution">
    <text evidence="2">The sequence shown here is derived from an EMBL/GenBank/DDBJ whole genome shotgun (WGS) entry which is preliminary data.</text>
</comment>
<protein>
    <submittedName>
        <fullName evidence="2">Uncharacterized protein</fullName>
    </submittedName>
</protein>
<evidence type="ECO:0000313" key="3">
    <source>
        <dbReference type="Proteomes" id="UP000654471"/>
    </source>
</evidence>
<reference evidence="3" key="1">
    <citation type="journal article" date="2019" name="Int. J. Syst. Evol. Microbiol.">
        <title>The Global Catalogue of Microorganisms (GCM) 10K type strain sequencing project: providing services to taxonomists for standard genome sequencing and annotation.</title>
        <authorList>
            <consortium name="The Broad Institute Genomics Platform"/>
            <consortium name="The Broad Institute Genome Sequencing Center for Infectious Disease"/>
            <person name="Wu L."/>
            <person name="Ma J."/>
        </authorList>
    </citation>
    <scope>NUCLEOTIDE SEQUENCE [LARGE SCALE GENOMIC DNA]</scope>
    <source>
        <strain evidence="3">JCM 3399</strain>
    </source>
</reference>
<feature type="chain" id="PRO_5045792572" evidence="1">
    <location>
        <begin position="25"/>
        <end position="105"/>
    </location>
</feature>
<dbReference type="Proteomes" id="UP000654471">
    <property type="component" value="Unassembled WGS sequence"/>
</dbReference>